<feature type="domain" description="Ribosome maturation factor RimP N-terminal" evidence="4">
    <location>
        <begin position="11"/>
        <end position="83"/>
    </location>
</feature>
<dbReference type="SUPFAM" id="SSF74942">
    <property type="entry name" value="YhbC-like, C-terminal domain"/>
    <property type="match status" value="1"/>
</dbReference>
<dbReference type="Pfam" id="PF02576">
    <property type="entry name" value="RimP_N"/>
    <property type="match status" value="1"/>
</dbReference>
<comment type="subcellular location">
    <subcellularLocation>
        <location evidence="3">Cytoplasm</location>
    </subcellularLocation>
</comment>
<keyword evidence="2 3" id="KW-0690">Ribosome biogenesis</keyword>
<dbReference type="PANTHER" id="PTHR33867:SF1">
    <property type="entry name" value="RIBOSOME MATURATION FACTOR RIMP"/>
    <property type="match status" value="1"/>
</dbReference>
<evidence type="ECO:0000256" key="1">
    <source>
        <dbReference type="ARBA" id="ARBA00022490"/>
    </source>
</evidence>
<feature type="domain" description="Ribosome maturation factor RimP C-terminal" evidence="5">
    <location>
        <begin position="86"/>
        <end position="150"/>
    </location>
</feature>
<dbReference type="InterPro" id="IPR028998">
    <property type="entry name" value="RimP_C"/>
</dbReference>
<evidence type="ECO:0000256" key="3">
    <source>
        <dbReference type="HAMAP-Rule" id="MF_01077"/>
    </source>
</evidence>
<dbReference type="GO" id="GO:0005829">
    <property type="term" value="C:cytosol"/>
    <property type="evidence" value="ECO:0007669"/>
    <property type="project" value="TreeGrafter"/>
</dbReference>
<dbReference type="GeneID" id="45617075"/>
<name>A0A0S6UH06_NEOTH</name>
<accession>A0A0S6UH06</accession>
<dbReference type="SMR" id="A0A0S6UH06"/>
<dbReference type="AlphaFoldDB" id="A0A0S6UH06"/>
<proteinExistence type="inferred from homology"/>
<reference evidence="6" key="1">
    <citation type="journal article" date="2014" name="Gene">
        <title>Genome-guided analysis of transformation efficiency and carbon dioxide assimilation by Moorella thermoacetica Y72.</title>
        <authorList>
            <person name="Tsukahara K."/>
            <person name="Kita A."/>
            <person name="Nakashimada Y."/>
            <person name="Hoshino T."/>
            <person name="Murakami K."/>
        </authorList>
    </citation>
    <scope>NUCLEOTIDE SEQUENCE [LARGE SCALE GENOMIC DNA]</scope>
    <source>
        <strain evidence="6">Y72</strain>
    </source>
</reference>
<evidence type="ECO:0000313" key="6">
    <source>
        <dbReference type="EMBL" id="GAF26790.1"/>
    </source>
</evidence>
<protein>
    <recommendedName>
        <fullName evidence="3">Ribosome maturation factor RimP</fullName>
    </recommendedName>
</protein>
<evidence type="ECO:0000259" key="4">
    <source>
        <dbReference type="Pfam" id="PF02576"/>
    </source>
</evidence>
<dbReference type="Pfam" id="PF17384">
    <property type="entry name" value="DUF150_C"/>
    <property type="match status" value="1"/>
</dbReference>
<dbReference type="CDD" id="cd01734">
    <property type="entry name" value="YlxS_C"/>
    <property type="match status" value="1"/>
</dbReference>
<evidence type="ECO:0000259" key="5">
    <source>
        <dbReference type="Pfam" id="PF17384"/>
    </source>
</evidence>
<dbReference type="InterPro" id="IPR035956">
    <property type="entry name" value="RimP_N_sf"/>
</dbReference>
<dbReference type="InterPro" id="IPR028989">
    <property type="entry name" value="RimP_N"/>
</dbReference>
<evidence type="ECO:0000256" key="2">
    <source>
        <dbReference type="ARBA" id="ARBA00022517"/>
    </source>
</evidence>
<dbReference type="GO" id="GO:0000028">
    <property type="term" value="P:ribosomal small subunit assembly"/>
    <property type="evidence" value="ECO:0007669"/>
    <property type="project" value="TreeGrafter"/>
</dbReference>
<dbReference type="Gene3D" id="2.30.30.180">
    <property type="entry name" value="Ribosome maturation factor RimP, C-terminal domain"/>
    <property type="match status" value="1"/>
</dbReference>
<dbReference type="EMBL" id="DF238840">
    <property type="protein sequence ID" value="GAF26790.1"/>
    <property type="molecule type" value="Genomic_DNA"/>
</dbReference>
<comment type="similarity">
    <text evidence="3">Belongs to the RimP family.</text>
</comment>
<dbReference type="GO" id="GO:0006412">
    <property type="term" value="P:translation"/>
    <property type="evidence" value="ECO:0007669"/>
    <property type="project" value="TreeGrafter"/>
</dbReference>
<sequence>MSKLTALIQELVEPLLTPMGYELVDLQYGREGGRYILRLFIDRPEGIGLDDCEQVSRVVSALLDEKDPIPHSYYLEVSSPGLERPLKKEADFNRFAGRKVKLRTFAPINGQRHFQGRLLGYQDGQVRMHLEEGWDLAIPLEQVATARLVFDLADDEED</sequence>
<dbReference type="HAMAP" id="MF_01077">
    <property type="entry name" value="RimP"/>
    <property type="match status" value="1"/>
</dbReference>
<gene>
    <name evidence="3" type="primary">rimP</name>
    <name evidence="6" type="ORF">MTY_2130</name>
</gene>
<dbReference type="InterPro" id="IPR036847">
    <property type="entry name" value="RimP_C_sf"/>
</dbReference>
<dbReference type="PANTHER" id="PTHR33867">
    <property type="entry name" value="RIBOSOME MATURATION FACTOR RIMP"/>
    <property type="match status" value="1"/>
</dbReference>
<dbReference type="Proteomes" id="UP000063718">
    <property type="component" value="Unassembled WGS sequence"/>
</dbReference>
<dbReference type="SUPFAM" id="SSF75420">
    <property type="entry name" value="YhbC-like, N-terminal domain"/>
    <property type="match status" value="1"/>
</dbReference>
<keyword evidence="1 3" id="KW-0963">Cytoplasm</keyword>
<dbReference type="InterPro" id="IPR003728">
    <property type="entry name" value="Ribosome_maturation_RimP"/>
</dbReference>
<organism evidence="6">
    <name type="scientific">Moorella thermoacetica Y72</name>
    <dbReference type="NCBI Taxonomy" id="1325331"/>
    <lineage>
        <taxon>Bacteria</taxon>
        <taxon>Bacillati</taxon>
        <taxon>Bacillota</taxon>
        <taxon>Clostridia</taxon>
        <taxon>Neomoorellales</taxon>
        <taxon>Neomoorellaceae</taxon>
        <taxon>Neomoorella</taxon>
    </lineage>
</organism>
<dbReference type="RefSeq" id="WP_011392560.1">
    <property type="nucleotide sequence ID" value="NZ_DF238840.1"/>
</dbReference>
<dbReference type="Gene3D" id="3.30.300.70">
    <property type="entry name" value="RimP-like superfamily, N-terminal"/>
    <property type="match status" value="1"/>
</dbReference>
<comment type="function">
    <text evidence="3">Required for maturation of 30S ribosomal subunits.</text>
</comment>
<dbReference type="FunFam" id="3.30.300.70:FF:000001">
    <property type="entry name" value="Ribosome maturation factor RimP"/>
    <property type="match status" value="1"/>
</dbReference>